<dbReference type="GO" id="GO:0006935">
    <property type="term" value="P:chemotaxis"/>
    <property type="evidence" value="ECO:0007669"/>
    <property type="project" value="InterPro"/>
</dbReference>
<comment type="subcellular location">
    <subcellularLocation>
        <location evidence="1">Cell membrane</location>
        <topology evidence="1">Multi-pass membrane protein</topology>
    </subcellularLocation>
</comment>
<evidence type="ECO:0000256" key="9">
    <source>
        <dbReference type="SAM" id="Phobius"/>
    </source>
</evidence>
<dbReference type="Proteomes" id="UP001296967">
    <property type="component" value="Unassembled WGS sequence"/>
</dbReference>
<feature type="transmembrane region" description="Helical" evidence="9">
    <location>
        <begin position="35"/>
        <end position="59"/>
    </location>
</feature>
<keyword evidence="4" id="KW-1003">Cell membrane</keyword>
<dbReference type="RefSeq" id="WP_201246757.1">
    <property type="nucleotide sequence ID" value="NZ_NHSF01000072.1"/>
</dbReference>
<keyword evidence="5 9" id="KW-0812">Transmembrane</keyword>
<comment type="similarity">
    <text evidence="2">Belongs to the MotA family.</text>
</comment>
<dbReference type="InterPro" id="IPR002898">
    <property type="entry name" value="MotA_ExbB_proton_chnl"/>
</dbReference>
<evidence type="ECO:0000256" key="7">
    <source>
        <dbReference type="ARBA" id="ARBA00022989"/>
    </source>
</evidence>
<name>A0AAJ0UI36_HALSE</name>
<organism evidence="11 12">
    <name type="scientific">Halochromatium salexigens</name>
    <name type="common">Chromatium salexigens</name>
    <dbReference type="NCBI Taxonomy" id="49447"/>
    <lineage>
        <taxon>Bacteria</taxon>
        <taxon>Pseudomonadati</taxon>
        <taxon>Pseudomonadota</taxon>
        <taxon>Gammaproteobacteria</taxon>
        <taxon>Chromatiales</taxon>
        <taxon>Chromatiaceae</taxon>
        <taxon>Halochromatium</taxon>
    </lineage>
</organism>
<evidence type="ECO:0000256" key="2">
    <source>
        <dbReference type="ARBA" id="ARBA00008038"/>
    </source>
</evidence>
<gene>
    <name evidence="11" type="ORF">CCR82_15615</name>
</gene>
<dbReference type="Pfam" id="PF01618">
    <property type="entry name" value="MotA_ExbB"/>
    <property type="match status" value="1"/>
</dbReference>
<keyword evidence="12" id="KW-1185">Reference proteome</keyword>
<feature type="transmembrane region" description="Helical" evidence="9">
    <location>
        <begin position="142"/>
        <end position="163"/>
    </location>
</feature>
<evidence type="ECO:0000313" key="11">
    <source>
        <dbReference type="EMBL" id="MBK5931917.1"/>
    </source>
</evidence>
<keyword evidence="11" id="KW-0969">Cilium</keyword>
<dbReference type="GO" id="GO:0071978">
    <property type="term" value="P:bacterial-type flagellum-dependent swarming motility"/>
    <property type="evidence" value="ECO:0007669"/>
    <property type="project" value="InterPro"/>
</dbReference>
<dbReference type="InterPro" id="IPR000540">
    <property type="entry name" value="Flag_MotA_CS"/>
</dbReference>
<keyword evidence="8 9" id="KW-0472">Membrane</keyword>
<dbReference type="PANTHER" id="PTHR30433">
    <property type="entry name" value="CHEMOTAXIS PROTEIN MOTA"/>
    <property type="match status" value="1"/>
</dbReference>
<evidence type="ECO:0000256" key="3">
    <source>
        <dbReference type="ARBA" id="ARBA00022448"/>
    </source>
</evidence>
<feature type="transmembrane region" description="Helical" evidence="9">
    <location>
        <begin position="175"/>
        <end position="197"/>
    </location>
</feature>
<reference evidence="11" key="1">
    <citation type="submission" date="2017-05" db="EMBL/GenBank/DDBJ databases">
        <authorList>
            <person name="Imhoff J.F."/>
            <person name="Rahn T."/>
            <person name="Kuenzel S."/>
            <person name="Neulinger S.C."/>
        </authorList>
    </citation>
    <scope>NUCLEOTIDE SEQUENCE</scope>
    <source>
        <strain evidence="11">DSM 4395</strain>
    </source>
</reference>
<reference evidence="11" key="2">
    <citation type="journal article" date="2020" name="Microorganisms">
        <title>Osmotic Adaptation and Compatible Solute Biosynthesis of Phototrophic Bacteria as Revealed from Genome Analyses.</title>
        <authorList>
            <person name="Imhoff J.F."/>
            <person name="Rahn T."/>
            <person name="Kunzel S."/>
            <person name="Keller A."/>
            <person name="Neulinger S.C."/>
        </authorList>
    </citation>
    <scope>NUCLEOTIDE SEQUENCE</scope>
    <source>
        <strain evidence="11">DSM 4395</strain>
    </source>
</reference>
<dbReference type="GO" id="GO:0005886">
    <property type="term" value="C:plasma membrane"/>
    <property type="evidence" value="ECO:0007669"/>
    <property type="project" value="UniProtKB-SubCell"/>
</dbReference>
<dbReference type="EMBL" id="NHSF01000072">
    <property type="protein sequence ID" value="MBK5931917.1"/>
    <property type="molecule type" value="Genomic_DNA"/>
</dbReference>
<accession>A0AAJ0UI36</accession>
<keyword evidence="3" id="KW-0813">Transport</keyword>
<protein>
    <submittedName>
        <fullName evidence="11">Flagellar motor protein PomA</fullName>
    </submittedName>
</protein>
<evidence type="ECO:0000256" key="1">
    <source>
        <dbReference type="ARBA" id="ARBA00004651"/>
    </source>
</evidence>
<feature type="domain" description="MotA/TolQ/ExbB proton channel" evidence="10">
    <location>
        <begin position="99"/>
        <end position="212"/>
    </location>
</feature>
<dbReference type="PANTHER" id="PTHR30433:SF2">
    <property type="entry name" value="MOTILITY PROTEIN A"/>
    <property type="match status" value="1"/>
</dbReference>
<keyword evidence="6" id="KW-0283">Flagellar rotation</keyword>
<evidence type="ECO:0000313" key="12">
    <source>
        <dbReference type="Proteomes" id="UP001296967"/>
    </source>
</evidence>
<keyword evidence="11" id="KW-0966">Cell projection</keyword>
<sequence>MDLATIIGMLGAIILVAIAISLGASPIIFVNPIGLIIVVGGSSMIVLSQMSFAEVRLAAKAVVRAFKSTLPDMMSTIDEMLEVSKMARKSGLLALENHEASSTFLARGLQMLADGYSPDMLKEVLDKERLMTLDRNRAGARAFSLLTDVSPAMGMVGTLIGLVDMLANMDDPSKIGPAMAVALLTTLYGVLIAQIIANPIAEKLELRTQQQERLQALWTDALMAIQQGRNPRVVEQVLLTYLPQEQREKRQEDLAAQEAGQAPGTA</sequence>
<evidence type="ECO:0000256" key="4">
    <source>
        <dbReference type="ARBA" id="ARBA00022475"/>
    </source>
</evidence>
<evidence type="ECO:0000256" key="8">
    <source>
        <dbReference type="ARBA" id="ARBA00023136"/>
    </source>
</evidence>
<dbReference type="PROSITE" id="PS01307">
    <property type="entry name" value="MOTA"/>
    <property type="match status" value="1"/>
</dbReference>
<keyword evidence="7 9" id="KW-1133">Transmembrane helix</keyword>
<keyword evidence="11" id="KW-0282">Flagellum</keyword>
<evidence type="ECO:0000259" key="10">
    <source>
        <dbReference type="Pfam" id="PF01618"/>
    </source>
</evidence>
<proteinExistence type="inferred from homology"/>
<comment type="caution">
    <text evidence="11">The sequence shown here is derived from an EMBL/GenBank/DDBJ whole genome shotgun (WGS) entry which is preliminary data.</text>
</comment>
<evidence type="ECO:0000256" key="6">
    <source>
        <dbReference type="ARBA" id="ARBA00022779"/>
    </source>
</evidence>
<dbReference type="InterPro" id="IPR047055">
    <property type="entry name" value="MotA-like"/>
</dbReference>
<feature type="transmembrane region" description="Helical" evidence="9">
    <location>
        <begin position="7"/>
        <end position="29"/>
    </location>
</feature>
<dbReference type="AlphaFoldDB" id="A0AAJ0UI36"/>
<evidence type="ECO:0000256" key="5">
    <source>
        <dbReference type="ARBA" id="ARBA00022692"/>
    </source>
</evidence>